<dbReference type="Proteomes" id="UP000799444">
    <property type="component" value="Unassembled WGS sequence"/>
</dbReference>
<feature type="region of interest" description="Disordered" evidence="1">
    <location>
        <begin position="393"/>
        <end position="415"/>
    </location>
</feature>
<evidence type="ECO:0000313" key="2">
    <source>
        <dbReference type="EMBL" id="KAF2727061.1"/>
    </source>
</evidence>
<organism evidence="2 3">
    <name type="scientific">Polyplosphaeria fusca</name>
    <dbReference type="NCBI Taxonomy" id="682080"/>
    <lineage>
        <taxon>Eukaryota</taxon>
        <taxon>Fungi</taxon>
        <taxon>Dikarya</taxon>
        <taxon>Ascomycota</taxon>
        <taxon>Pezizomycotina</taxon>
        <taxon>Dothideomycetes</taxon>
        <taxon>Pleosporomycetidae</taxon>
        <taxon>Pleosporales</taxon>
        <taxon>Tetraplosphaeriaceae</taxon>
        <taxon>Polyplosphaeria</taxon>
    </lineage>
</organism>
<comment type="caution">
    <text evidence="2">The sequence shown here is derived from an EMBL/GenBank/DDBJ whole genome shotgun (WGS) entry which is preliminary data.</text>
</comment>
<dbReference type="OrthoDB" id="3672266at2759"/>
<feature type="compositionally biased region" description="Pro residues" evidence="1">
    <location>
        <begin position="222"/>
        <end position="232"/>
    </location>
</feature>
<feature type="compositionally biased region" description="Polar residues" evidence="1">
    <location>
        <begin position="268"/>
        <end position="281"/>
    </location>
</feature>
<keyword evidence="3" id="KW-1185">Reference proteome</keyword>
<gene>
    <name evidence="2" type="ORF">EJ04DRAFT_557628</name>
</gene>
<feature type="region of interest" description="Disordered" evidence="1">
    <location>
        <begin position="154"/>
        <end position="235"/>
    </location>
</feature>
<dbReference type="EMBL" id="ML996359">
    <property type="protein sequence ID" value="KAF2727061.1"/>
    <property type="molecule type" value="Genomic_DNA"/>
</dbReference>
<accession>A0A9P4QLJ9</accession>
<protein>
    <submittedName>
        <fullName evidence="2">Uncharacterized protein</fullName>
    </submittedName>
</protein>
<feature type="compositionally biased region" description="Polar residues" evidence="1">
    <location>
        <begin position="351"/>
        <end position="368"/>
    </location>
</feature>
<feature type="compositionally biased region" description="Polar residues" evidence="1">
    <location>
        <begin position="194"/>
        <end position="216"/>
    </location>
</feature>
<evidence type="ECO:0000313" key="3">
    <source>
        <dbReference type="Proteomes" id="UP000799444"/>
    </source>
</evidence>
<feature type="region of interest" description="Disordered" evidence="1">
    <location>
        <begin position="255"/>
        <end position="305"/>
    </location>
</feature>
<name>A0A9P4QLJ9_9PLEO</name>
<sequence length="703" mass="78650">MSLLDRYQPFTLLRACMSTRIKAADIIESLGLKNGNPGRAAPIFEDADVKALYESIGNEVKKITGGNIQTPTQILDDLSKSEVLRGPVDSICKKFGNKIWGRQKRAHLLESKSKPQYPKDLYWDQDCNAIRHYIRCWIVKRAHRKIGDAQRKLRDANADHMAPASSGKQKKNFPVREILHVLSDDDEDSENESVQSLPDNSTRLPNGNAATSTTTYQAPPAVMQPPPVPEADPMPRHALQASQHQVHVVDLDENAEEDSLYADPPPRSSNLQRVPSVPSCSRQDKRKRPGDEDNGELSPGKLPKVSAWRQTMAELPKDRLEYPFAIPRSPSTVFAAEPFPTLFGRRRRNNRAATQESDASYRPSSRGSVESEEDIDVQIGQTIETIYRDVRATETPVSPQDPAISAPVPMTPDVPRDSVIPADVGDTEITPAAPCPQPIDTITAGRRDSISQSSPLFIPGNSAMLDEVPQNERSLRRELFKLLLSRLSNLQEFSSITGIQSHEARLNGLLNNFWANDQGQLRVRFGPRYPALDKALKKWIDMREQLTRFRASTDFQGRPGYEWRIFLQGLGARDNTLRAKAVLAYWNLGAVEFGDLERATFDEDLKVVFDALTKFQGCCGAEEFGAVGAYNKVLVSWYRCSGMSLGTTCDSKNRSLYTSFYRSNLHFQQLNRVPVAVIDVMTSGLGKRKCRETSVKKVRNNKS</sequence>
<evidence type="ECO:0000256" key="1">
    <source>
        <dbReference type="SAM" id="MobiDB-lite"/>
    </source>
</evidence>
<feature type="region of interest" description="Disordered" evidence="1">
    <location>
        <begin position="345"/>
        <end position="373"/>
    </location>
</feature>
<reference evidence="2" key="1">
    <citation type="journal article" date="2020" name="Stud. Mycol.">
        <title>101 Dothideomycetes genomes: a test case for predicting lifestyles and emergence of pathogens.</title>
        <authorList>
            <person name="Haridas S."/>
            <person name="Albert R."/>
            <person name="Binder M."/>
            <person name="Bloem J."/>
            <person name="Labutti K."/>
            <person name="Salamov A."/>
            <person name="Andreopoulos B."/>
            <person name="Baker S."/>
            <person name="Barry K."/>
            <person name="Bills G."/>
            <person name="Bluhm B."/>
            <person name="Cannon C."/>
            <person name="Castanera R."/>
            <person name="Culley D."/>
            <person name="Daum C."/>
            <person name="Ezra D."/>
            <person name="Gonzalez J."/>
            <person name="Henrissat B."/>
            <person name="Kuo A."/>
            <person name="Liang C."/>
            <person name="Lipzen A."/>
            <person name="Lutzoni F."/>
            <person name="Magnuson J."/>
            <person name="Mondo S."/>
            <person name="Nolan M."/>
            <person name="Ohm R."/>
            <person name="Pangilinan J."/>
            <person name="Park H.-J."/>
            <person name="Ramirez L."/>
            <person name="Alfaro M."/>
            <person name="Sun H."/>
            <person name="Tritt A."/>
            <person name="Yoshinaga Y."/>
            <person name="Zwiers L.-H."/>
            <person name="Turgeon B."/>
            <person name="Goodwin S."/>
            <person name="Spatafora J."/>
            <person name="Crous P."/>
            <person name="Grigoriev I."/>
        </authorList>
    </citation>
    <scope>NUCLEOTIDE SEQUENCE</scope>
    <source>
        <strain evidence="2">CBS 125425</strain>
    </source>
</reference>
<dbReference type="AlphaFoldDB" id="A0A9P4QLJ9"/>
<proteinExistence type="predicted"/>